<keyword evidence="2" id="KW-1185">Reference proteome</keyword>
<dbReference type="AlphaFoldDB" id="A0A922P076"/>
<dbReference type="Proteomes" id="UP000052167">
    <property type="component" value="Unassembled WGS sequence"/>
</dbReference>
<accession>A0A922P076</accession>
<reference evidence="1 2" key="1">
    <citation type="submission" date="2014-06" db="EMBL/GenBank/DDBJ databases">
        <title>Rhizobium pelagicum/R2-400B4.</title>
        <authorList>
            <person name="Kimes N.E."/>
            <person name="Lopez-Perez M."/>
        </authorList>
    </citation>
    <scope>NUCLEOTIDE SEQUENCE [LARGE SCALE GENOMIC DNA]</scope>
    <source>
        <strain evidence="1 2">R2-400B4</strain>
    </source>
</reference>
<comment type="caution">
    <text evidence="1">The sequence shown here is derived from an EMBL/GenBank/DDBJ whole genome shotgun (WGS) entry which is preliminary data.</text>
</comment>
<organism evidence="1 2">
    <name type="scientific">Pseudorhizobium pelagicum</name>
    <dbReference type="NCBI Taxonomy" id="1509405"/>
    <lineage>
        <taxon>Bacteria</taxon>
        <taxon>Pseudomonadati</taxon>
        <taxon>Pseudomonadota</taxon>
        <taxon>Alphaproteobacteria</taxon>
        <taxon>Hyphomicrobiales</taxon>
        <taxon>Rhizobiaceae</taxon>
        <taxon>Rhizobium/Agrobacterium group</taxon>
        <taxon>Pseudorhizobium</taxon>
    </lineage>
</organism>
<dbReference type="RefSeq" id="WP_037162202.1">
    <property type="nucleotide sequence ID" value="NZ_JOKI01000002.1"/>
</dbReference>
<gene>
    <name evidence="1" type="ORF">GV68_21680</name>
</gene>
<name>A0A922P076_9HYPH</name>
<evidence type="ECO:0000313" key="2">
    <source>
        <dbReference type="Proteomes" id="UP000052167"/>
    </source>
</evidence>
<sequence length="501" mass="56622">MALMATKITIADLFPDDQGMILVAKDAVDGLPRHISEVANGKPCGCICFGCERPMVARNGGAVRAHHFAHRPEDMVYDCTTAGETALHERAKEIIAKHRRVTLPATSVPGLDGKPVEVTPERSIDLTDVRLEVGAGEVVPDVTATMPDGRRIFIEIANTHPCPREKIAKLVAMGVEVLEITVRVYRETPLAELDDIILDLAPREFLYSSERAAKADEIAEERRRMEEKEFQEAERLVGIYREPPTASHGRAAELVEEMSLWDLEGFMDADDTLPSAFIVPRRQWQAAVFYRLMSTQYPETVSPIDMVNRFKEREWTKRDLVYITNEQSRKIAADHDANFRSANEEILAYMRRLEKGDIVYQRPGKTFYVTVDFKKRLKAILEALNEADASREAVEEAYKAIDALVKPGGGRMPDFDEWLQQHADRLGVGVREFLADDDLVYQTEESLNEIGQVIEKRVGGEWEELPEDLMGLPMVGLVNRLMQAWDDVHASDGYDWRALIK</sequence>
<proteinExistence type="predicted"/>
<evidence type="ECO:0000313" key="1">
    <source>
        <dbReference type="EMBL" id="KEQ09952.1"/>
    </source>
</evidence>
<dbReference type="EMBL" id="JOKJ01000005">
    <property type="protein sequence ID" value="KEQ09952.1"/>
    <property type="molecule type" value="Genomic_DNA"/>
</dbReference>
<protein>
    <submittedName>
        <fullName evidence="1">Uncharacterized protein</fullName>
    </submittedName>
</protein>